<keyword evidence="3" id="KW-1185">Reference proteome</keyword>
<dbReference type="RefSeq" id="WP_249334344.1">
    <property type="nucleotide sequence ID" value="NZ_JACRSY010000051.1"/>
</dbReference>
<dbReference type="EMBL" id="JACRSY010000051">
    <property type="protein sequence ID" value="MBC8581421.1"/>
    <property type="molecule type" value="Genomic_DNA"/>
</dbReference>
<keyword evidence="1" id="KW-0472">Membrane</keyword>
<keyword evidence="1" id="KW-1133">Transmembrane helix</keyword>
<comment type="caution">
    <text evidence="2">The sequence shown here is derived from an EMBL/GenBank/DDBJ whole genome shotgun (WGS) entry which is preliminary data.</text>
</comment>
<feature type="transmembrane region" description="Helical" evidence="1">
    <location>
        <begin position="12"/>
        <end position="32"/>
    </location>
</feature>
<name>A0A926IGC9_9FIRM</name>
<organism evidence="2 3">
    <name type="scientific">Zhenhengia yiwuensis</name>
    <dbReference type="NCBI Taxonomy" id="2763666"/>
    <lineage>
        <taxon>Bacteria</taxon>
        <taxon>Bacillati</taxon>
        <taxon>Bacillota</taxon>
        <taxon>Clostridia</taxon>
        <taxon>Lachnospirales</taxon>
        <taxon>Lachnospiraceae</taxon>
        <taxon>Zhenhengia</taxon>
    </lineage>
</organism>
<protein>
    <submittedName>
        <fullName evidence="2">Uncharacterized protein</fullName>
    </submittedName>
</protein>
<accession>A0A926IGC9</accession>
<feature type="transmembrane region" description="Helical" evidence="1">
    <location>
        <begin position="65"/>
        <end position="82"/>
    </location>
</feature>
<gene>
    <name evidence="2" type="ORF">H8718_18180</name>
</gene>
<evidence type="ECO:0000256" key="1">
    <source>
        <dbReference type="SAM" id="Phobius"/>
    </source>
</evidence>
<keyword evidence="1" id="KW-0812">Transmembrane</keyword>
<sequence>MKYILRKIDFKILNLAAWSTLLIAYFSPIRYIRLVEVGMGFPFEFITTYDISQGIEPLDSMEIHWGYFLLNIVLIYFLIYYINKFYKHIQDNGKQVVLKFVNVIRSTPDNRNKNDLLIDVTSSTGGVESVDIGIVCLDNNIVVENGKKA</sequence>
<evidence type="ECO:0000313" key="2">
    <source>
        <dbReference type="EMBL" id="MBC8581421.1"/>
    </source>
</evidence>
<reference evidence="2" key="1">
    <citation type="submission" date="2020-08" db="EMBL/GenBank/DDBJ databases">
        <title>Genome public.</title>
        <authorList>
            <person name="Liu C."/>
            <person name="Sun Q."/>
        </authorList>
    </citation>
    <scope>NUCLEOTIDE SEQUENCE</scope>
    <source>
        <strain evidence="2">NSJ-12</strain>
    </source>
</reference>
<dbReference type="Proteomes" id="UP000655830">
    <property type="component" value="Unassembled WGS sequence"/>
</dbReference>
<evidence type="ECO:0000313" key="3">
    <source>
        <dbReference type="Proteomes" id="UP000655830"/>
    </source>
</evidence>
<dbReference type="AlphaFoldDB" id="A0A926IGC9"/>
<proteinExistence type="predicted"/>